<dbReference type="InterPro" id="IPR000515">
    <property type="entry name" value="MetI-like"/>
</dbReference>
<evidence type="ECO:0000256" key="6">
    <source>
        <dbReference type="ARBA" id="ARBA00023136"/>
    </source>
</evidence>
<reference evidence="9 10" key="1">
    <citation type="submission" date="2018-12" db="EMBL/GenBank/DDBJ databases">
        <title>Bacillus ochoae sp. nov., Paenibacillus whitsoniae sp. nov., Paenibacillus spiritus sp. nov. Isolated from the Mars Exploration Rover during spacecraft assembly.</title>
        <authorList>
            <person name="Seuylemezian A."/>
            <person name="Vaishampayan P."/>
        </authorList>
    </citation>
    <scope>NUCLEOTIDE SEQUENCE [LARGE SCALE GENOMIC DNA]</scope>
    <source>
        <strain evidence="9 10">MER 54</strain>
    </source>
</reference>
<dbReference type="GO" id="GO:0055085">
    <property type="term" value="P:transmembrane transport"/>
    <property type="evidence" value="ECO:0007669"/>
    <property type="project" value="InterPro"/>
</dbReference>
<evidence type="ECO:0000256" key="1">
    <source>
        <dbReference type="ARBA" id="ARBA00004651"/>
    </source>
</evidence>
<dbReference type="GO" id="GO:0005886">
    <property type="term" value="C:plasma membrane"/>
    <property type="evidence" value="ECO:0007669"/>
    <property type="project" value="UniProtKB-SubCell"/>
</dbReference>
<dbReference type="SUPFAM" id="SSF161098">
    <property type="entry name" value="MetI-like"/>
    <property type="match status" value="1"/>
</dbReference>
<evidence type="ECO:0000313" key="10">
    <source>
        <dbReference type="Proteomes" id="UP000276128"/>
    </source>
</evidence>
<evidence type="ECO:0000256" key="5">
    <source>
        <dbReference type="ARBA" id="ARBA00022989"/>
    </source>
</evidence>
<accession>A0A3S0A446</accession>
<feature type="transmembrane region" description="Helical" evidence="7">
    <location>
        <begin position="70"/>
        <end position="95"/>
    </location>
</feature>
<organism evidence="9 10">
    <name type="scientific">Paenibacillus whitsoniae</name>
    <dbReference type="NCBI Taxonomy" id="2496558"/>
    <lineage>
        <taxon>Bacteria</taxon>
        <taxon>Bacillati</taxon>
        <taxon>Bacillota</taxon>
        <taxon>Bacilli</taxon>
        <taxon>Bacillales</taxon>
        <taxon>Paenibacillaceae</taxon>
        <taxon>Paenibacillus</taxon>
    </lineage>
</organism>
<evidence type="ECO:0000256" key="3">
    <source>
        <dbReference type="ARBA" id="ARBA00022475"/>
    </source>
</evidence>
<proteinExistence type="inferred from homology"/>
<name>A0A3S0A446_9BACL</name>
<dbReference type="EMBL" id="RXHU01000036">
    <property type="protein sequence ID" value="RTE09152.1"/>
    <property type="molecule type" value="Genomic_DNA"/>
</dbReference>
<keyword evidence="10" id="KW-1185">Reference proteome</keyword>
<keyword evidence="6 7" id="KW-0472">Membrane</keyword>
<dbReference type="Proteomes" id="UP000276128">
    <property type="component" value="Unassembled WGS sequence"/>
</dbReference>
<feature type="transmembrane region" description="Helical" evidence="7">
    <location>
        <begin position="185"/>
        <end position="210"/>
    </location>
</feature>
<dbReference type="Gene3D" id="1.10.3720.10">
    <property type="entry name" value="MetI-like"/>
    <property type="match status" value="1"/>
</dbReference>
<keyword evidence="3" id="KW-1003">Cell membrane</keyword>
<dbReference type="OrthoDB" id="9772609at2"/>
<feature type="transmembrane region" description="Helical" evidence="7">
    <location>
        <begin position="12"/>
        <end position="32"/>
    </location>
</feature>
<feature type="transmembrane region" description="Helical" evidence="7">
    <location>
        <begin position="248"/>
        <end position="266"/>
    </location>
</feature>
<dbReference type="InterPro" id="IPR035906">
    <property type="entry name" value="MetI-like_sf"/>
</dbReference>
<feature type="transmembrane region" description="Helical" evidence="7">
    <location>
        <begin position="107"/>
        <end position="130"/>
    </location>
</feature>
<keyword evidence="4 7" id="KW-0812">Transmembrane</keyword>
<dbReference type="RefSeq" id="WP_126141812.1">
    <property type="nucleotide sequence ID" value="NZ_RXHU01000036.1"/>
</dbReference>
<feature type="transmembrane region" description="Helical" evidence="7">
    <location>
        <begin position="142"/>
        <end position="164"/>
    </location>
</feature>
<sequence>MRTGRLIQQTLIYIILSAALIGFGFPFLLVLLNSFKTNAQIVDSIVSLPTSIQFANFAIAMDKMHYLRSLWNTILITFLSVFLISLFASMTAHYFVRNNTKMNKTFFFVMVSSMIIPFQSIMIPLVSVYGQKLGWIQAQPQLTLIFMYLGFGSSLSVFIYHGFVKGIPLELEEATLIDGCNRRQTFFKIVMPILTPTTVTIGILNILWIWNDYLLPVLILQNAGQDKLTLLLAVKVFSDTYSTNYEQFLPAVLMIVLPLFLVYMFAQRYIIQGVTQGAIK</sequence>
<evidence type="ECO:0000256" key="4">
    <source>
        <dbReference type="ARBA" id="ARBA00022692"/>
    </source>
</evidence>
<evidence type="ECO:0000313" key="9">
    <source>
        <dbReference type="EMBL" id="RTE09152.1"/>
    </source>
</evidence>
<dbReference type="PANTHER" id="PTHR43744:SF12">
    <property type="entry name" value="ABC TRANSPORTER PERMEASE PROTEIN MG189-RELATED"/>
    <property type="match status" value="1"/>
</dbReference>
<dbReference type="PANTHER" id="PTHR43744">
    <property type="entry name" value="ABC TRANSPORTER PERMEASE PROTEIN MG189-RELATED-RELATED"/>
    <property type="match status" value="1"/>
</dbReference>
<evidence type="ECO:0000259" key="8">
    <source>
        <dbReference type="PROSITE" id="PS50928"/>
    </source>
</evidence>
<comment type="similarity">
    <text evidence="7">Belongs to the binding-protein-dependent transport system permease family.</text>
</comment>
<keyword evidence="5 7" id="KW-1133">Transmembrane helix</keyword>
<dbReference type="AlphaFoldDB" id="A0A3S0A446"/>
<keyword evidence="2 7" id="KW-0813">Transport</keyword>
<dbReference type="CDD" id="cd06261">
    <property type="entry name" value="TM_PBP2"/>
    <property type="match status" value="1"/>
</dbReference>
<comment type="subcellular location">
    <subcellularLocation>
        <location evidence="1 7">Cell membrane</location>
        <topology evidence="1 7">Multi-pass membrane protein</topology>
    </subcellularLocation>
</comment>
<dbReference type="Pfam" id="PF00528">
    <property type="entry name" value="BPD_transp_1"/>
    <property type="match status" value="1"/>
</dbReference>
<protein>
    <submittedName>
        <fullName evidence="9">Carbohydrate ABC transporter permease</fullName>
    </submittedName>
</protein>
<dbReference type="PROSITE" id="PS50928">
    <property type="entry name" value="ABC_TM1"/>
    <property type="match status" value="1"/>
</dbReference>
<comment type="caution">
    <text evidence="9">The sequence shown here is derived from an EMBL/GenBank/DDBJ whole genome shotgun (WGS) entry which is preliminary data.</text>
</comment>
<feature type="domain" description="ABC transmembrane type-1" evidence="8">
    <location>
        <begin position="70"/>
        <end position="266"/>
    </location>
</feature>
<evidence type="ECO:0000256" key="2">
    <source>
        <dbReference type="ARBA" id="ARBA00022448"/>
    </source>
</evidence>
<evidence type="ECO:0000256" key="7">
    <source>
        <dbReference type="RuleBase" id="RU363032"/>
    </source>
</evidence>
<gene>
    <name evidence="9" type="ORF">EJQ19_13775</name>
</gene>